<dbReference type="Pfam" id="PF00665">
    <property type="entry name" value="rve"/>
    <property type="match status" value="1"/>
</dbReference>
<evidence type="ECO:0000313" key="3">
    <source>
        <dbReference type="Proteomes" id="UP000050301"/>
    </source>
</evidence>
<dbReference type="AlphaFoldDB" id="A0A0Q0RF12"/>
<dbReference type="NCBIfam" id="NF033516">
    <property type="entry name" value="transpos_IS3"/>
    <property type="match status" value="1"/>
</dbReference>
<evidence type="ECO:0000313" key="2">
    <source>
        <dbReference type="EMBL" id="KQB33673.1"/>
    </source>
</evidence>
<dbReference type="GO" id="GO:0015074">
    <property type="term" value="P:DNA integration"/>
    <property type="evidence" value="ECO:0007669"/>
    <property type="project" value="InterPro"/>
</dbReference>
<dbReference type="InterPro" id="IPR012337">
    <property type="entry name" value="RNaseH-like_sf"/>
</dbReference>
<dbReference type="Pfam" id="PF13276">
    <property type="entry name" value="HTH_21"/>
    <property type="match status" value="1"/>
</dbReference>
<dbReference type="EMBL" id="LKBH01000299">
    <property type="protein sequence ID" value="KQB33673.1"/>
    <property type="molecule type" value="Genomic_DNA"/>
</dbReference>
<dbReference type="InterPro" id="IPR001584">
    <property type="entry name" value="Integrase_cat-core"/>
</dbReference>
<dbReference type="InterPro" id="IPR036397">
    <property type="entry name" value="RNaseH_sf"/>
</dbReference>
<reference evidence="2 3" key="1">
    <citation type="submission" date="2015-09" db="EMBL/GenBank/DDBJ databases">
        <title>Heavy metals and arsenic resistance mechanisms in polyextremophilic archaea of the family Ferroplasmaceae.</title>
        <authorList>
            <person name="Bulaev A.G."/>
            <person name="Kanygina A.V."/>
        </authorList>
    </citation>
    <scope>NUCLEOTIDE SEQUENCE [LARGE SCALE GENOMIC DNA]</scope>
    <source>
        <strain evidence="2 3">BH2</strain>
    </source>
</reference>
<protein>
    <recommendedName>
        <fullName evidence="1">Integrase catalytic domain-containing protein</fullName>
    </recommendedName>
</protein>
<feature type="domain" description="Integrase catalytic" evidence="1">
    <location>
        <begin position="105"/>
        <end position="270"/>
    </location>
</feature>
<name>A0A0Q0RF12_9ARCH</name>
<dbReference type="PANTHER" id="PTHR46889">
    <property type="entry name" value="TRANSPOSASE INSF FOR INSERTION SEQUENCE IS3B-RELATED"/>
    <property type="match status" value="1"/>
</dbReference>
<evidence type="ECO:0000259" key="1">
    <source>
        <dbReference type="PROSITE" id="PS50994"/>
    </source>
</evidence>
<comment type="caution">
    <text evidence="2">The sequence shown here is derived from an EMBL/GenBank/DDBJ whole genome shotgun (WGS) entry which is preliminary data.</text>
</comment>
<dbReference type="InParanoid" id="A0A0Q0RF12"/>
<proteinExistence type="predicted"/>
<sequence length="306" mass="36589">MYNNGIEVKNACYYSGINRITYYYRRRHENIEDRRSSTRIDNSIINKIIELCKERITYGYNRIWALLRNSGINIARKTVYKIMKNNNLTLPLHNHKNRRELKLLIADKPEMLIETDITYIPTNNGITYLMCIKDAFSKEWYGYNYNASCTARDAINAIDDAIIRKFNGIVPENITLRTDNGPQYISKEFNNYLKTMNIKHEYIERETPEENGDIESFHNSIKTDYIWINEINNFNDGKIIIEKAFYDYNNIRLHSTLDYYSPLQFLGKWNNDSSFREYYRGFLKNLKDGYRRRNSNYYKRSMINVS</sequence>
<dbReference type="Proteomes" id="UP000050301">
    <property type="component" value="Unassembled WGS sequence"/>
</dbReference>
<dbReference type="PROSITE" id="PS50994">
    <property type="entry name" value="INTEGRASE"/>
    <property type="match status" value="1"/>
</dbReference>
<dbReference type="SUPFAM" id="SSF53098">
    <property type="entry name" value="Ribonuclease H-like"/>
    <property type="match status" value="1"/>
</dbReference>
<dbReference type="InterPro" id="IPR025948">
    <property type="entry name" value="HTH-like_dom"/>
</dbReference>
<gene>
    <name evidence="2" type="ORF">AOG55_02380</name>
</gene>
<dbReference type="PANTHER" id="PTHR46889:SF4">
    <property type="entry name" value="TRANSPOSASE INSO FOR INSERTION SEQUENCE ELEMENT IS911B-RELATED"/>
    <property type="match status" value="1"/>
</dbReference>
<dbReference type="Gene3D" id="3.30.420.10">
    <property type="entry name" value="Ribonuclease H-like superfamily/Ribonuclease H"/>
    <property type="match status" value="1"/>
</dbReference>
<dbReference type="GO" id="GO:0003676">
    <property type="term" value="F:nucleic acid binding"/>
    <property type="evidence" value="ECO:0007669"/>
    <property type="project" value="InterPro"/>
</dbReference>
<keyword evidence="3" id="KW-1185">Reference proteome</keyword>
<organism evidence="2 3">
    <name type="scientific">Acidiplasma cupricumulans</name>
    <dbReference type="NCBI Taxonomy" id="312540"/>
    <lineage>
        <taxon>Archaea</taxon>
        <taxon>Methanobacteriati</taxon>
        <taxon>Thermoplasmatota</taxon>
        <taxon>Thermoplasmata</taxon>
        <taxon>Thermoplasmatales</taxon>
        <taxon>Ferroplasmaceae</taxon>
        <taxon>Acidiplasma</taxon>
    </lineage>
</organism>
<dbReference type="InterPro" id="IPR048020">
    <property type="entry name" value="Transpos_IS3"/>
</dbReference>
<dbReference type="InterPro" id="IPR050900">
    <property type="entry name" value="Transposase_IS3/IS150/IS904"/>
</dbReference>
<accession>A0A0Q0RF12</accession>